<dbReference type="RefSeq" id="WP_175276594.1">
    <property type="nucleotide sequence ID" value="NZ_CP054836.1"/>
</dbReference>
<sequence length="456" mass="49977">MKKGKFVASEADRALFVAAAEAVAAAVREGHPPPGVRVRNDAVGAIRRAAASAGVAVNTMRHRYRRAVELGLDGPVREAASERRAQVSDGAPDNPAGRVTQAQREQALRDEVARLKADLTAALREGNEQDAILALVGRMAKHDPVPPAWLTESRTSGRQGPVTPEVPVVMWSDWHFGEKVCPDDVNGANAYDTDIARRRIDRLLASTCDICHNHGPGNYPGIVIPLMGDFISGGLHPELLRTDEEGRIPSALSVIDILCGALTRMADEFGRVFCPAVPGNHGRNTMRPEYKGYVHTNFDWLIYQLVARWFDARGDDRVKFLIPMSGDALFRVFSTRFLATHGDMLGVRGGDGIIGALGPITRGEIKMRGQSQSLGRSYDYLLIGHWHQMFWGPRVIVANALKGFDEYAGKALRAVPSTPSQPLFFVHPRRGITSRWEITLEDVQQGEVTEWVSVAA</sequence>
<dbReference type="Proteomes" id="UP000509367">
    <property type="component" value="Chromosome"/>
</dbReference>
<keyword evidence="3" id="KW-1185">Reference proteome</keyword>
<gene>
    <name evidence="2" type="ORF">HTY61_09695</name>
</gene>
<dbReference type="AlphaFoldDB" id="A0A6N1VCD2"/>
<dbReference type="EMBL" id="CP054836">
    <property type="protein sequence ID" value="QKV18701.1"/>
    <property type="molecule type" value="Genomic_DNA"/>
</dbReference>
<proteinExistence type="predicted"/>
<dbReference type="InterPro" id="IPR029052">
    <property type="entry name" value="Metallo-depent_PP-like"/>
</dbReference>
<feature type="region of interest" description="Disordered" evidence="1">
    <location>
        <begin position="81"/>
        <end position="100"/>
    </location>
</feature>
<name>A0A6N1VCD2_9HYPH</name>
<protein>
    <submittedName>
        <fullName evidence="2">Uncharacterized protein</fullName>
    </submittedName>
</protein>
<evidence type="ECO:0000313" key="2">
    <source>
        <dbReference type="EMBL" id="QKV18701.1"/>
    </source>
</evidence>
<dbReference type="SUPFAM" id="SSF56300">
    <property type="entry name" value="Metallo-dependent phosphatases"/>
    <property type="match status" value="1"/>
</dbReference>
<dbReference type="KEGG" id="orm:HTY61_09695"/>
<evidence type="ECO:0000256" key="1">
    <source>
        <dbReference type="SAM" id="MobiDB-lite"/>
    </source>
</evidence>
<organism evidence="2 3">
    <name type="scientific">Oricola thermophila</name>
    <dbReference type="NCBI Taxonomy" id="2742145"/>
    <lineage>
        <taxon>Bacteria</taxon>
        <taxon>Pseudomonadati</taxon>
        <taxon>Pseudomonadota</taxon>
        <taxon>Alphaproteobacteria</taxon>
        <taxon>Hyphomicrobiales</taxon>
        <taxon>Ahrensiaceae</taxon>
        <taxon>Oricola</taxon>
    </lineage>
</organism>
<reference evidence="2 3" key="1">
    <citation type="submission" date="2020-06" db="EMBL/GenBank/DDBJ databases">
        <title>Oricola thermophila sp. nov. isolated from a tidal sediments.</title>
        <authorList>
            <person name="Kwon K.K."/>
            <person name="Yang S.-H."/>
            <person name="Park M.-J."/>
        </authorList>
    </citation>
    <scope>NUCLEOTIDE SEQUENCE [LARGE SCALE GENOMIC DNA]</scope>
    <source>
        <strain evidence="2 3">MEBiC13590</strain>
    </source>
</reference>
<accession>A0A6N1VCD2</accession>
<evidence type="ECO:0000313" key="3">
    <source>
        <dbReference type="Proteomes" id="UP000509367"/>
    </source>
</evidence>